<dbReference type="Proteomes" id="UP000293952">
    <property type="component" value="Unassembled WGS sequence"/>
</dbReference>
<accession>A0A4Q4KQ12</accession>
<feature type="chain" id="PRO_5020835330" description="S9 family peptidase" evidence="1">
    <location>
        <begin position="19"/>
        <end position="530"/>
    </location>
</feature>
<proteinExistence type="predicted"/>
<protein>
    <recommendedName>
        <fullName evidence="4">S9 family peptidase</fullName>
    </recommendedName>
</protein>
<feature type="signal peptide" evidence="1">
    <location>
        <begin position="1"/>
        <end position="18"/>
    </location>
</feature>
<keyword evidence="3" id="KW-1185">Reference proteome</keyword>
<dbReference type="RefSeq" id="WP_130092015.1">
    <property type="nucleotide sequence ID" value="NZ_SETE01000001.1"/>
</dbReference>
<evidence type="ECO:0000256" key="1">
    <source>
        <dbReference type="SAM" id="SignalP"/>
    </source>
</evidence>
<comment type="caution">
    <text evidence="2">The sequence shown here is derived from an EMBL/GenBank/DDBJ whole genome shotgun (WGS) entry which is preliminary data.</text>
</comment>
<name>A0A4Q4KQ12_9FLAO</name>
<keyword evidence="1" id="KW-0732">Signal</keyword>
<dbReference type="AlphaFoldDB" id="A0A4Q4KQ12"/>
<sequence>MKRIFLIALSSCFSMLYAQKVTVSSTEEYTNEIQNAQWTKVLGEDETGYYLLREFGPVNNATIALEKYSPALKLLFTTNIQSTSGTFFDSQLHRYTEMKNGKIYIFLEGWNKDKQENSFLIKEVLEDGTVAESFITLETEYSKSQMKSAHYTFSFSPDGSKLLVLTQKPFTKKASEEVRLQVFNTADFSSIWQQDLTLENEAERYPVNDIILDNNGIAYLLKDIKISNKEHIYNLITAGKDFSEVTNIELNEYALGDKKMFINPKGNLLMSGMLFPLGGRATDWQGTWFFQSDKTGKIIQNKVEPLGAEMLSRVVSENNANKEGYALDNYLFKDVLMKPDGGVILLTEEKRISKTAIGQNQPPTYQYEIFHGNAFAISFDQNGNRLWNQVIEKKQEEKTLDPDIGFGSFAYHLKEDKLFIVWNYMDIFLEAPLQRFRFWIDRDRNKTNIDNLFGKEALYPTLLTVINSNGQHEYAERSFNSLPLYSIQKPNAFPMAVNPSMFFTSPNGMIIISQMQGIQAKRYKFNTIEY</sequence>
<reference evidence="2 3" key="1">
    <citation type="submission" date="2019-02" db="EMBL/GenBank/DDBJ databases">
        <title>Genome sequence of the sea-ice species Brumimicrobium glaciale.</title>
        <authorList>
            <person name="Bowman J.P."/>
        </authorList>
    </citation>
    <scope>NUCLEOTIDE SEQUENCE [LARGE SCALE GENOMIC DNA]</scope>
    <source>
        <strain evidence="2 3">IC156</strain>
    </source>
</reference>
<dbReference type="OrthoDB" id="1403331at2"/>
<evidence type="ECO:0000313" key="2">
    <source>
        <dbReference type="EMBL" id="RYM35648.1"/>
    </source>
</evidence>
<dbReference type="EMBL" id="SETE01000001">
    <property type="protein sequence ID" value="RYM35648.1"/>
    <property type="molecule type" value="Genomic_DNA"/>
</dbReference>
<evidence type="ECO:0008006" key="4">
    <source>
        <dbReference type="Google" id="ProtNLM"/>
    </source>
</evidence>
<evidence type="ECO:0000313" key="3">
    <source>
        <dbReference type="Proteomes" id="UP000293952"/>
    </source>
</evidence>
<organism evidence="2 3">
    <name type="scientific">Brumimicrobium glaciale</name>
    <dbReference type="NCBI Taxonomy" id="200475"/>
    <lineage>
        <taxon>Bacteria</taxon>
        <taxon>Pseudomonadati</taxon>
        <taxon>Bacteroidota</taxon>
        <taxon>Flavobacteriia</taxon>
        <taxon>Flavobacteriales</taxon>
        <taxon>Crocinitomicaceae</taxon>
        <taxon>Brumimicrobium</taxon>
    </lineage>
</organism>
<gene>
    <name evidence="2" type="ORF">ERX46_01260</name>
</gene>